<evidence type="ECO:0000256" key="1">
    <source>
        <dbReference type="SAM" id="Phobius"/>
    </source>
</evidence>
<proteinExistence type="predicted"/>
<name>A0AAD6Z448_9AGAR</name>
<evidence type="ECO:0000313" key="3">
    <source>
        <dbReference type="EMBL" id="KAJ7306702.1"/>
    </source>
</evidence>
<dbReference type="EMBL" id="JARIHO010000092">
    <property type="protein sequence ID" value="KAJ7306702.1"/>
    <property type="molecule type" value="Genomic_DNA"/>
</dbReference>
<comment type="caution">
    <text evidence="3">The sequence shown here is derived from an EMBL/GenBank/DDBJ whole genome shotgun (WGS) entry which is preliminary data.</text>
</comment>
<accession>A0AAD6Z448</accession>
<evidence type="ECO:0000313" key="4">
    <source>
        <dbReference type="Proteomes" id="UP001218218"/>
    </source>
</evidence>
<evidence type="ECO:0000313" key="2">
    <source>
        <dbReference type="EMBL" id="KAJ7301600.1"/>
    </source>
</evidence>
<feature type="transmembrane region" description="Helical" evidence="1">
    <location>
        <begin position="67"/>
        <end position="86"/>
    </location>
</feature>
<dbReference type="Proteomes" id="UP001218218">
    <property type="component" value="Unassembled WGS sequence"/>
</dbReference>
<dbReference type="EMBL" id="JARIHO010000131">
    <property type="protein sequence ID" value="KAJ7301600.1"/>
    <property type="molecule type" value="Genomic_DNA"/>
</dbReference>
<keyword evidence="1" id="KW-0472">Membrane</keyword>
<gene>
    <name evidence="3" type="ORF">DFH08DRAFT_902026</name>
    <name evidence="2" type="ORF">DFH08DRAFT_906650</name>
</gene>
<dbReference type="AlphaFoldDB" id="A0AAD6Z448"/>
<keyword evidence="4" id="KW-1185">Reference proteome</keyword>
<organism evidence="3 4">
    <name type="scientific">Mycena albidolilacea</name>
    <dbReference type="NCBI Taxonomy" id="1033008"/>
    <lineage>
        <taxon>Eukaryota</taxon>
        <taxon>Fungi</taxon>
        <taxon>Dikarya</taxon>
        <taxon>Basidiomycota</taxon>
        <taxon>Agaricomycotina</taxon>
        <taxon>Agaricomycetes</taxon>
        <taxon>Agaricomycetidae</taxon>
        <taxon>Agaricales</taxon>
        <taxon>Marasmiineae</taxon>
        <taxon>Mycenaceae</taxon>
        <taxon>Mycena</taxon>
    </lineage>
</organism>
<sequence>MKVPFPSVIITALPDKFLTLLILSTRSDACLPISSSILPRTRPASAPLPHLKINASLSRRLRAHRHICTLAGFLLKISSPLYYFFWFNSAKGTH</sequence>
<feature type="non-terminal residue" evidence="3">
    <location>
        <position position="1"/>
    </location>
</feature>
<keyword evidence="1" id="KW-0812">Transmembrane</keyword>
<reference evidence="3" key="1">
    <citation type="submission" date="2023-03" db="EMBL/GenBank/DDBJ databases">
        <title>Massive genome expansion in bonnet fungi (Mycena s.s.) driven by repeated elements and novel gene families across ecological guilds.</title>
        <authorList>
            <consortium name="Lawrence Berkeley National Laboratory"/>
            <person name="Harder C.B."/>
            <person name="Miyauchi S."/>
            <person name="Viragh M."/>
            <person name="Kuo A."/>
            <person name="Thoen E."/>
            <person name="Andreopoulos B."/>
            <person name="Lu D."/>
            <person name="Skrede I."/>
            <person name="Drula E."/>
            <person name="Henrissat B."/>
            <person name="Morin E."/>
            <person name="Kohler A."/>
            <person name="Barry K."/>
            <person name="LaButti K."/>
            <person name="Morin E."/>
            <person name="Salamov A."/>
            <person name="Lipzen A."/>
            <person name="Mereny Z."/>
            <person name="Hegedus B."/>
            <person name="Baldrian P."/>
            <person name="Stursova M."/>
            <person name="Weitz H."/>
            <person name="Taylor A."/>
            <person name="Grigoriev I.V."/>
            <person name="Nagy L.G."/>
            <person name="Martin F."/>
            <person name="Kauserud H."/>
        </authorList>
    </citation>
    <scope>NUCLEOTIDE SEQUENCE</scope>
    <source>
        <strain evidence="3">CBHHK002</strain>
    </source>
</reference>
<keyword evidence="1" id="KW-1133">Transmembrane helix</keyword>
<protein>
    <submittedName>
        <fullName evidence="3">Uncharacterized protein</fullName>
    </submittedName>
</protein>